<dbReference type="OrthoDB" id="2129233at2759"/>
<dbReference type="KEGG" id="dpx:DAPPUDRAFT_46430"/>
<sequence>DIFAAGNCYDKYQYKDYVLFCPFAFRMLEGPILAKDLAVEYKYLANTSEWFYIARKNAERVIRNMTSLTKGKNFGSTPRTKKGPAYCPIFSPLLSTFFSIS</sequence>
<dbReference type="HOGENOM" id="CLU_2298646_0_0_1"/>
<gene>
    <name evidence="1" type="ORF">DAPPUDRAFT_46430</name>
</gene>
<protein>
    <submittedName>
        <fullName evidence="1">Uncharacterized protein</fullName>
    </submittedName>
</protein>
<dbReference type="AlphaFoldDB" id="E9G6L2"/>
<organism evidence="1 2">
    <name type="scientific">Daphnia pulex</name>
    <name type="common">Water flea</name>
    <dbReference type="NCBI Taxonomy" id="6669"/>
    <lineage>
        <taxon>Eukaryota</taxon>
        <taxon>Metazoa</taxon>
        <taxon>Ecdysozoa</taxon>
        <taxon>Arthropoda</taxon>
        <taxon>Crustacea</taxon>
        <taxon>Branchiopoda</taxon>
        <taxon>Diplostraca</taxon>
        <taxon>Cladocera</taxon>
        <taxon>Anomopoda</taxon>
        <taxon>Daphniidae</taxon>
        <taxon>Daphnia</taxon>
    </lineage>
</organism>
<dbReference type="Proteomes" id="UP000000305">
    <property type="component" value="Unassembled WGS sequence"/>
</dbReference>
<name>E9G6L2_DAPPU</name>
<keyword evidence="2" id="KW-1185">Reference proteome</keyword>
<dbReference type="InParanoid" id="E9G6L2"/>
<evidence type="ECO:0000313" key="2">
    <source>
        <dbReference type="Proteomes" id="UP000000305"/>
    </source>
</evidence>
<dbReference type="Gene3D" id="3.30.450.20">
    <property type="entry name" value="PAS domain"/>
    <property type="match status" value="1"/>
</dbReference>
<feature type="non-terminal residue" evidence="1">
    <location>
        <position position="1"/>
    </location>
</feature>
<dbReference type="EMBL" id="GL732533">
    <property type="protein sequence ID" value="EFX84953.1"/>
    <property type="molecule type" value="Genomic_DNA"/>
</dbReference>
<accession>E9G6L2</accession>
<dbReference type="eggNOG" id="ENOG502S5B9">
    <property type="taxonomic scope" value="Eukaryota"/>
</dbReference>
<evidence type="ECO:0000313" key="1">
    <source>
        <dbReference type="EMBL" id="EFX84953.1"/>
    </source>
</evidence>
<reference evidence="1 2" key="1">
    <citation type="journal article" date="2011" name="Science">
        <title>The ecoresponsive genome of Daphnia pulex.</title>
        <authorList>
            <person name="Colbourne J.K."/>
            <person name="Pfrender M.E."/>
            <person name="Gilbert D."/>
            <person name="Thomas W.K."/>
            <person name="Tucker A."/>
            <person name="Oakley T.H."/>
            <person name="Tokishita S."/>
            <person name="Aerts A."/>
            <person name="Arnold G.J."/>
            <person name="Basu M.K."/>
            <person name="Bauer D.J."/>
            <person name="Caceres C.E."/>
            <person name="Carmel L."/>
            <person name="Casola C."/>
            <person name="Choi J.H."/>
            <person name="Detter J.C."/>
            <person name="Dong Q."/>
            <person name="Dusheyko S."/>
            <person name="Eads B.D."/>
            <person name="Frohlich T."/>
            <person name="Geiler-Samerotte K.A."/>
            <person name="Gerlach D."/>
            <person name="Hatcher P."/>
            <person name="Jogdeo S."/>
            <person name="Krijgsveld J."/>
            <person name="Kriventseva E.V."/>
            <person name="Kultz D."/>
            <person name="Laforsch C."/>
            <person name="Lindquist E."/>
            <person name="Lopez J."/>
            <person name="Manak J.R."/>
            <person name="Muller J."/>
            <person name="Pangilinan J."/>
            <person name="Patwardhan R.P."/>
            <person name="Pitluck S."/>
            <person name="Pritham E.J."/>
            <person name="Rechtsteiner A."/>
            <person name="Rho M."/>
            <person name="Rogozin I.B."/>
            <person name="Sakarya O."/>
            <person name="Salamov A."/>
            <person name="Schaack S."/>
            <person name="Shapiro H."/>
            <person name="Shiga Y."/>
            <person name="Skalitzky C."/>
            <person name="Smith Z."/>
            <person name="Souvorov A."/>
            <person name="Sung W."/>
            <person name="Tang Z."/>
            <person name="Tsuchiya D."/>
            <person name="Tu H."/>
            <person name="Vos H."/>
            <person name="Wang M."/>
            <person name="Wolf Y.I."/>
            <person name="Yamagata H."/>
            <person name="Yamada T."/>
            <person name="Ye Y."/>
            <person name="Shaw J.R."/>
            <person name="Andrews J."/>
            <person name="Crease T.J."/>
            <person name="Tang H."/>
            <person name="Lucas S.M."/>
            <person name="Robertson H.M."/>
            <person name="Bork P."/>
            <person name="Koonin E.V."/>
            <person name="Zdobnov E.M."/>
            <person name="Grigoriev I.V."/>
            <person name="Lynch M."/>
            <person name="Boore J.L."/>
        </authorList>
    </citation>
    <scope>NUCLEOTIDE SEQUENCE [LARGE SCALE GENOMIC DNA]</scope>
</reference>
<dbReference type="PhylomeDB" id="E9G6L2"/>
<proteinExistence type="predicted"/>